<name>A0ABQ4WDF7_9ASTR</name>
<evidence type="ECO:0000313" key="2">
    <source>
        <dbReference type="EMBL" id="GJS50898.1"/>
    </source>
</evidence>
<feature type="region of interest" description="Disordered" evidence="1">
    <location>
        <begin position="210"/>
        <end position="268"/>
    </location>
</feature>
<dbReference type="SUPFAM" id="SSF53098">
    <property type="entry name" value="Ribonuclease H-like"/>
    <property type="match status" value="1"/>
</dbReference>
<feature type="region of interest" description="Disordered" evidence="1">
    <location>
        <begin position="23"/>
        <end position="48"/>
    </location>
</feature>
<dbReference type="Proteomes" id="UP001151760">
    <property type="component" value="Unassembled WGS sequence"/>
</dbReference>
<evidence type="ECO:0000313" key="3">
    <source>
        <dbReference type="Proteomes" id="UP001151760"/>
    </source>
</evidence>
<dbReference type="InterPro" id="IPR036397">
    <property type="entry name" value="RNaseH_sf"/>
</dbReference>
<accession>A0ABQ4WDF7</accession>
<sequence>MSRKGLKFSGRITPLFSNMLASTEVEEGEGSAQPTEPQPTPSLTQPMGKRVTGVVSNDKSSFRVLALETAKDAQAAKILKLKTRIKKLEKKCKPSISHHRAWLKCFKRLSMKNRLGKKEPVSKQERKSAKLGPTLDAFDDLDVDLAHVILSDNASSAVTYTSISSDSDVTIMSPMELEHHIPVYILKPVYLEYHVSLDDDIQIEDQPYAADASPSALSPGYIAESDPEEDPEEDSEEDLIDYAVDTDDDEENKEEEESLDDDDEEEEHLAPAVALSVVNPVPSAEIHIPFPSEEEVARLFALPTPPPSPLTPLSSPLPQIPSPPTHHLLPVHAPSTSHRADIPEVELPPWKRLLLTAPTPRFEIGESSTVVAARQLRSTLARRVDYGFVDTLDASIHASEQRAMARHQDAQDDGVALRDEVDTLRSDLKNMAPKGTTRSTPATTTTTTTLMTDAQLKALIDQGVADALATRDTNRSRNGEDSHDFRTSVKRQAPLAHFITKLPKTSNSYDTIWVIVYSLTKSAHFLPMRENDSMGKLAKLYLKEVVMRHGIPLSIICDCDGRFSYHTSIKAALFEVLYGRKHRSPVCWAEVGDA</sequence>
<evidence type="ECO:0000256" key="1">
    <source>
        <dbReference type="SAM" id="MobiDB-lite"/>
    </source>
</evidence>
<dbReference type="EMBL" id="BQNB010008548">
    <property type="protein sequence ID" value="GJS50898.1"/>
    <property type="molecule type" value="Genomic_DNA"/>
</dbReference>
<dbReference type="PANTHER" id="PTHR45835">
    <property type="entry name" value="YALI0A06105P"/>
    <property type="match status" value="1"/>
</dbReference>
<reference evidence="2" key="1">
    <citation type="journal article" date="2022" name="Int. J. Mol. Sci.">
        <title>Draft Genome of Tanacetum Coccineum: Genomic Comparison of Closely Related Tanacetum-Family Plants.</title>
        <authorList>
            <person name="Yamashiro T."/>
            <person name="Shiraishi A."/>
            <person name="Nakayama K."/>
            <person name="Satake H."/>
        </authorList>
    </citation>
    <scope>NUCLEOTIDE SEQUENCE</scope>
</reference>
<keyword evidence="2" id="KW-0808">Transferase</keyword>
<proteinExistence type="predicted"/>
<feature type="compositionally biased region" description="Acidic residues" evidence="1">
    <location>
        <begin position="225"/>
        <end position="267"/>
    </location>
</feature>
<keyword evidence="2" id="KW-0548">Nucleotidyltransferase</keyword>
<protein>
    <submittedName>
        <fullName evidence="2">Reverse transcriptase domain-containing protein</fullName>
    </submittedName>
</protein>
<dbReference type="PANTHER" id="PTHR45835:SF99">
    <property type="entry name" value="CHROMO DOMAIN-CONTAINING PROTEIN-RELATED"/>
    <property type="match status" value="1"/>
</dbReference>
<dbReference type="Gene3D" id="3.30.420.10">
    <property type="entry name" value="Ribonuclease H-like superfamily/Ribonuclease H"/>
    <property type="match status" value="1"/>
</dbReference>
<keyword evidence="2" id="KW-0695">RNA-directed DNA polymerase</keyword>
<organism evidence="2 3">
    <name type="scientific">Tanacetum coccineum</name>
    <dbReference type="NCBI Taxonomy" id="301880"/>
    <lineage>
        <taxon>Eukaryota</taxon>
        <taxon>Viridiplantae</taxon>
        <taxon>Streptophyta</taxon>
        <taxon>Embryophyta</taxon>
        <taxon>Tracheophyta</taxon>
        <taxon>Spermatophyta</taxon>
        <taxon>Magnoliopsida</taxon>
        <taxon>eudicotyledons</taxon>
        <taxon>Gunneridae</taxon>
        <taxon>Pentapetalae</taxon>
        <taxon>asterids</taxon>
        <taxon>campanulids</taxon>
        <taxon>Asterales</taxon>
        <taxon>Asteraceae</taxon>
        <taxon>Asteroideae</taxon>
        <taxon>Anthemideae</taxon>
        <taxon>Anthemidinae</taxon>
        <taxon>Tanacetum</taxon>
    </lineage>
</organism>
<gene>
    <name evidence="2" type="ORF">Tco_0624260</name>
</gene>
<dbReference type="InterPro" id="IPR012337">
    <property type="entry name" value="RNaseH-like_sf"/>
</dbReference>
<keyword evidence="3" id="KW-1185">Reference proteome</keyword>
<dbReference type="GO" id="GO:0003964">
    <property type="term" value="F:RNA-directed DNA polymerase activity"/>
    <property type="evidence" value="ECO:0007669"/>
    <property type="project" value="UniProtKB-KW"/>
</dbReference>
<reference evidence="2" key="2">
    <citation type="submission" date="2022-01" db="EMBL/GenBank/DDBJ databases">
        <authorList>
            <person name="Yamashiro T."/>
            <person name="Shiraishi A."/>
            <person name="Satake H."/>
            <person name="Nakayama K."/>
        </authorList>
    </citation>
    <scope>NUCLEOTIDE SEQUENCE</scope>
</reference>
<comment type="caution">
    <text evidence="2">The sequence shown here is derived from an EMBL/GenBank/DDBJ whole genome shotgun (WGS) entry which is preliminary data.</text>
</comment>